<organism evidence="1 2">
    <name type="scientific">Wuchereria bancrofti</name>
    <dbReference type="NCBI Taxonomy" id="6293"/>
    <lineage>
        <taxon>Eukaryota</taxon>
        <taxon>Metazoa</taxon>
        <taxon>Ecdysozoa</taxon>
        <taxon>Nematoda</taxon>
        <taxon>Chromadorea</taxon>
        <taxon>Rhabditida</taxon>
        <taxon>Spirurina</taxon>
        <taxon>Spiruromorpha</taxon>
        <taxon>Filarioidea</taxon>
        <taxon>Onchocercidae</taxon>
        <taxon>Wuchereria</taxon>
    </lineage>
</organism>
<reference evidence="2" key="1">
    <citation type="submission" date="2012-08" db="EMBL/GenBank/DDBJ databases">
        <title>The Genome Sequence of Wuchereria bancrofti.</title>
        <authorList>
            <person name="Nutman T.B."/>
            <person name="Fink D.L."/>
            <person name="Russ C."/>
            <person name="Young S."/>
            <person name="Zeng Q."/>
            <person name="Koehrsen M."/>
            <person name="Alvarado L."/>
            <person name="Berlin A."/>
            <person name="Chapman S.B."/>
            <person name="Chen Z."/>
            <person name="Freedman E."/>
            <person name="Gellesch M."/>
            <person name="Goldberg J."/>
            <person name="Griggs A."/>
            <person name="Gujja S."/>
            <person name="Heilman E.R."/>
            <person name="Heiman D."/>
            <person name="Hepburn T."/>
            <person name="Howarth C."/>
            <person name="Jen D."/>
            <person name="Larson L."/>
            <person name="Lewis B."/>
            <person name="Mehta T."/>
            <person name="Park D."/>
            <person name="Pearson M."/>
            <person name="Roberts A."/>
            <person name="Saif S."/>
            <person name="Shea T."/>
            <person name="Shenoy N."/>
            <person name="Sisk P."/>
            <person name="Stolte C."/>
            <person name="Sykes S."/>
            <person name="Walk T."/>
            <person name="White J."/>
            <person name="Yandava C."/>
            <person name="Haas B."/>
            <person name="Henn M.R."/>
            <person name="Nusbaum C."/>
            <person name="Birren B."/>
        </authorList>
    </citation>
    <scope>NUCLEOTIDE SEQUENCE [LARGE SCALE GENOMIC DNA]</scope>
    <source>
        <strain evidence="2">NA</strain>
    </source>
</reference>
<evidence type="ECO:0000313" key="1">
    <source>
        <dbReference type="EMBL" id="EJW76637.1"/>
    </source>
</evidence>
<feature type="non-terminal residue" evidence="1">
    <location>
        <position position="1"/>
    </location>
</feature>
<dbReference type="Proteomes" id="UP000004810">
    <property type="component" value="Unassembled WGS sequence"/>
</dbReference>
<comment type="caution">
    <text evidence="1">The sequence shown here is derived from an EMBL/GenBank/DDBJ whole genome shotgun (WGS) entry which is preliminary data.</text>
</comment>
<sequence length="49" mass="5613">TKNISNDSPKNFRFDLKRWNDDIKQSMKYASVVEPINPTGNVEITTKDG</sequence>
<protein>
    <submittedName>
        <fullName evidence="1">Uncharacterized protein</fullName>
    </submittedName>
</protein>
<gene>
    <name evidence="1" type="ORF">WUBG_12454</name>
</gene>
<dbReference type="EMBL" id="ADBV01008808">
    <property type="protein sequence ID" value="EJW76637.1"/>
    <property type="molecule type" value="Genomic_DNA"/>
</dbReference>
<dbReference type="AlphaFoldDB" id="J9EHZ4"/>
<proteinExistence type="predicted"/>
<evidence type="ECO:0000313" key="2">
    <source>
        <dbReference type="Proteomes" id="UP000004810"/>
    </source>
</evidence>
<name>J9EHZ4_WUCBA</name>
<accession>J9EHZ4</accession>